<sequence>MILDALTRYYQAVNLPRPGWSKVKVSYGLWLNDNGDIINIISYASDSNGTRKKTASKIIDLPEKVTGRTSLSIKPNFLWDNSMYILGIASKDRKADEDKDAQKRKDEHVKKCFEGSKAFHISLLTQVDSPAAKAVLAYYKNWDPEKAISHSEISKHPNLTTGGNIIFLYGNDREKIENNEVQNDSLIRLAWEKYKSKDSGNPIAFCPVIGQNASVARLHTGIQGIRGAQSSGAPFVSFNQESFCSYGKTTNDKGENAGISQYAAFAYTTALNYLLSDHPAHLWNTATQEKVDPPKSGFRYASQLGDTTVVYWAEGGNPAYQEFYHEMMEPESLSDAKEEVNAVLSNLTKGKTVDINGMDLDPGVQFYILGISPNKTRLSVRFFLQDSFGVFLRRIQEHQQRLEIVKPVRDPRENLSFWQLLQETVNPNSKDKNPAPLLGGALVRSVLEGLPYPAALLEGVFVRLRAERNINRGKAAILKAYYLKNPNSGCPKEVLTVALNKDSKSVPYHLGRWFAVLEGIQQDANPDKKKKDKDKNTKDTVLENNSKEKTISNSGSSIRSRYFTSAATTPAVVFALLVQLSKNHLDKLEDGQKIYYQKLVQEIVDHLPDELPTRLSLPEQASFYLGYYHQTQDRYTKKED</sequence>
<evidence type="ECO:0000256" key="1">
    <source>
        <dbReference type="SAM" id="MobiDB-lite"/>
    </source>
</evidence>
<dbReference type="NCBIfam" id="TIGR01863">
    <property type="entry name" value="cas_Csd1"/>
    <property type="match status" value="1"/>
</dbReference>
<dbReference type="AlphaFoldDB" id="A0A9D1LKB3"/>
<gene>
    <name evidence="2" type="primary">cas8c</name>
    <name evidence="2" type="ORF">IAD19_04385</name>
</gene>
<comment type="caution">
    <text evidence="2">The sequence shown here is derived from an EMBL/GenBank/DDBJ whole genome shotgun (WGS) entry which is preliminary data.</text>
</comment>
<feature type="compositionally biased region" description="Basic and acidic residues" evidence="1">
    <location>
        <begin position="525"/>
        <end position="550"/>
    </location>
</feature>
<proteinExistence type="predicted"/>
<dbReference type="EMBL" id="DVMX01000087">
    <property type="protein sequence ID" value="HIU41772.1"/>
    <property type="molecule type" value="Genomic_DNA"/>
</dbReference>
<dbReference type="Proteomes" id="UP000824082">
    <property type="component" value="Unassembled WGS sequence"/>
</dbReference>
<name>A0A9D1LKB3_9FIRM</name>
<dbReference type="InterPro" id="IPR010144">
    <property type="entry name" value="CRISPR-assoc_prot_Csd1-typ"/>
</dbReference>
<feature type="region of interest" description="Disordered" evidence="1">
    <location>
        <begin position="524"/>
        <end position="554"/>
    </location>
</feature>
<accession>A0A9D1LKB3</accession>
<evidence type="ECO:0000313" key="3">
    <source>
        <dbReference type="Proteomes" id="UP000824082"/>
    </source>
</evidence>
<reference evidence="2" key="1">
    <citation type="submission" date="2020-10" db="EMBL/GenBank/DDBJ databases">
        <authorList>
            <person name="Gilroy R."/>
        </authorList>
    </citation>
    <scope>NUCLEOTIDE SEQUENCE</scope>
    <source>
        <strain evidence="2">4509</strain>
    </source>
</reference>
<reference evidence="2" key="2">
    <citation type="journal article" date="2021" name="PeerJ">
        <title>Extensive microbial diversity within the chicken gut microbiome revealed by metagenomics and culture.</title>
        <authorList>
            <person name="Gilroy R."/>
            <person name="Ravi A."/>
            <person name="Getino M."/>
            <person name="Pursley I."/>
            <person name="Horton D.L."/>
            <person name="Alikhan N.F."/>
            <person name="Baker D."/>
            <person name="Gharbi K."/>
            <person name="Hall N."/>
            <person name="Watson M."/>
            <person name="Adriaenssens E.M."/>
            <person name="Foster-Nyarko E."/>
            <person name="Jarju S."/>
            <person name="Secka A."/>
            <person name="Antonio M."/>
            <person name="Oren A."/>
            <person name="Chaudhuri R.R."/>
            <person name="La Ragione R."/>
            <person name="Hildebrand F."/>
            <person name="Pallen M.J."/>
        </authorList>
    </citation>
    <scope>NUCLEOTIDE SEQUENCE</scope>
    <source>
        <strain evidence="2">4509</strain>
    </source>
</reference>
<evidence type="ECO:0000313" key="2">
    <source>
        <dbReference type="EMBL" id="HIU41772.1"/>
    </source>
</evidence>
<organism evidence="2 3">
    <name type="scientific">Candidatus Egerieicola faecale</name>
    <dbReference type="NCBI Taxonomy" id="2840774"/>
    <lineage>
        <taxon>Bacteria</taxon>
        <taxon>Bacillati</taxon>
        <taxon>Bacillota</taxon>
        <taxon>Clostridia</taxon>
        <taxon>Eubacteriales</taxon>
        <taxon>Oscillospiraceae</taxon>
        <taxon>Oscillospiraceae incertae sedis</taxon>
        <taxon>Candidatus Egerieicola</taxon>
    </lineage>
</organism>
<dbReference type="Pfam" id="PF09709">
    <property type="entry name" value="Cas_Csd1"/>
    <property type="match status" value="1"/>
</dbReference>
<protein>
    <submittedName>
        <fullName evidence="2">Type I-C CRISPR-associated protein Cas8c/Csd1</fullName>
    </submittedName>
</protein>